<name>A0A1J1GK63_PLARL</name>
<dbReference type="KEGG" id="prel:PRELSG_0026500"/>
<feature type="compositionally biased region" description="Basic and acidic residues" evidence="1">
    <location>
        <begin position="352"/>
        <end position="372"/>
    </location>
</feature>
<feature type="compositionally biased region" description="Basic and acidic residues" evidence="1">
    <location>
        <begin position="434"/>
        <end position="445"/>
    </location>
</feature>
<dbReference type="GeneID" id="39734194"/>
<feature type="compositionally biased region" description="Polar residues" evidence="1">
    <location>
        <begin position="48"/>
        <end position="94"/>
    </location>
</feature>
<feature type="compositionally biased region" description="Polar residues" evidence="1">
    <location>
        <begin position="119"/>
        <end position="136"/>
    </location>
</feature>
<dbReference type="VEuPathDB" id="PlasmoDB:PRELSG_0026500"/>
<gene>
    <name evidence="2" type="ORF">PRELSG_0026500</name>
</gene>
<dbReference type="EMBL" id="CVMU01000233">
    <property type="protein sequence ID" value="CRG84719.1"/>
    <property type="molecule type" value="Genomic_DNA"/>
</dbReference>
<dbReference type="RefSeq" id="XP_028531156.1">
    <property type="nucleotide sequence ID" value="XM_028675601.1"/>
</dbReference>
<feature type="compositionally biased region" description="Basic and acidic residues" evidence="1">
    <location>
        <begin position="137"/>
        <end position="158"/>
    </location>
</feature>
<dbReference type="Proteomes" id="UP000220158">
    <property type="component" value="Unassembled WGS sequence"/>
</dbReference>
<feature type="compositionally biased region" description="Acidic residues" evidence="1">
    <location>
        <begin position="373"/>
        <end position="392"/>
    </location>
</feature>
<evidence type="ECO:0000313" key="2">
    <source>
        <dbReference type="EMBL" id="CRG84719.1"/>
    </source>
</evidence>
<feature type="region of interest" description="Disordered" evidence="1">
    <location>
        <begin position="35"/>
        <end position="220"/>
    </location>
</feature>
<organism evidence="2 3">
    <name type="scientific">Plasmodium relictum</name>
    <dbReference type="NCBI Taxonomy" id="85471"/>
    <lineage>
        <taxon>Eukaryota</taxon>
        <taxon>Sar</taxon>
        <taxon>Alveolata</taxon>
        <taxon>Apicomplexa</taxon>
        <taxon>Aconoidasida</taxon>
        <taxon>Haemosporida</taxon>
        <taxon>Plasmodiidae</taxon>
        <taxon>Plasmodium</taxon>
        <taxon>Plasmodium (Haemamoeba)</taxon>
    </lineage>
</organism>
<feature type="region of interest" description="Disordered" evidence="1">
    <location>
        <begin position="315"/>
        <end position="499"/>
    </location>
</feature>
<feature type="compositionally biased region" description="Acidic residues" evidence="1">
    <location>
        <begin position="446"/>
        <end position="455"/>
    </location>
</feature>
<feature type="compositionally biased region" description="Polar residues" evidence="1">
    <location>
        <begin position="180"/>
        <end position="220"/>
    </location>
</feature>
<accession>A0A1J1GK63</accession>
<protein>
    <submittedName>
        <fullName evidence="2">MSP3-like protein, putative</fullName>
    </submittedName>
</protein>
<proteinExistence type="predicted"/>
<evidence type="ECO:0000256" key="1">
    <source>
        <dbReference type="SAM" id="MobiDB-lite"/>
    </source>
</evidence>
<keyword evidence="3" id="KW-1185">Reference proteome</keyword>
<reference evidence="2 3" key="1">
    <citation type="submission" date="2015-04" db="EMBL/GenBank/DDBJ databases">
        <authorList>
            <consortium name="Pathogen Informatics"/>
        </authorList>
    </citation>
    <scope>NUCLEOTIDE SEQUENCE [LARGE SCALE GENOMIC DNA]</scope>
    <source>
        <strain evidence="2 3">SGS1</strain>
    </source>
</reference>
<sequence length="499" mass="55909">MKIFNICFYLIIIKLYMCKKNENLINNADGTTHINPQKHNLRNRHADNNPSLIQVPNGSIGNGNLETSYNPNKLEKSQGSSNLDENSKFQNFVESTHGKVGSLKTENPSENPRTKVDGDSTNLSDKTISDLSTNNSESKEQELWRIPDGESEDSEAHVNDLSVIGESDDTQLGTDHGENGITNPPVQSSEESPSTNGPNPVQTIKGNDNDTTLQNNQSQPGFSFSSLINSFGISEAESLIKSGIDSFGKVSDQMIDLIPDKKTIQSALGDKDNTTTNISSLVHSFLSDPSKSLIDSGIDTIGKVADQMVNLIPEHPSSKIVKPLEDSENGGDITPEDEEEEQEEEEEEQQEEQIKREEQNKDEKEGEKKKAEEAEEEDEEEDEEEEDEEDEQLIEREPEVSDDEIIEDHDDDEDEDEDIIDDDEKMEQTEEEEPTKSKIPEKENQENEQTEELSDQTEQGNSQDSVTQQQNQKEEIKPPTNDSSAHKLLIEDFKEDNKV</sequence>
<feature type="compositionally biased region" description="Acidic residues" evidence="1">
    <location>
        <begin position="326"/>
        <end position="351"/>
    </location>
</feature>
<feature type="compositionally biased region" description="Basic and acidic residues" evidence="1">
    <location>
        <begin position="484"/>
        <end position="499"/>
    </location>
</feature>
<dbReference type="OMA" id="IQADSHT"/>
<dbReference type="AlphaFoldDB" id="A0A1J1GK63"/>
<feature type="compositionally biased region" description="Acidic residues" evidence="1">
    <location>
        <begin position="400"/>
        <end position="433"/>
    </location>
</feature>
<evidence type="ECO:0000313" key="3">
    <source>
        <dbReference type="Proteomes" id="UP000220158"/>
    </source>
</evidence>
<feature type="compositionally biased region" description="Polar residues" evidence="1">
    <location>
        <begin position="456"/>
        <end position="471"/>
    </location>
</feature>
<feature type="non-terminal residue" evidence="2">
    <location>
        <position position="499"/>
    </location>
</feature>